<evidence type="ECO:0000313" key="3">
    <source>
        <dbReference type="Proteomes" id="UP001521209"/>
    </source>
</evidence>
<evidence type="ECO:0000313" key="2">
    <source>
        <dbReference type="EMBL" id="MCF3947629.1"/>
    </source>
</evidence>
<reference evidence="2 3" key="1">
    <citation type="submission" date="2022-01" db="EMBL/GenBank/DDBJ databases">
        <authorList>
            <person name="Won M."/>
            <person name="Kim S.-J."/>
            <person name="Kwon S.-W."/>
        </authorList>
    </citation>
    <scope>NUCLEOTIDE SEQUENCE [LARGE SCALE GENOMIC DNA]</scope>
    <source>
        <strain evidence="2 3">KCTC 23505</strain>
    </source>
</reference>
<comment type="caution">
    <text evidence="2">The sequence shown here is derived from an EMBL/GenBank/DDBJ whole genome shotgun (WGS) entry which is preliminary data.</text>
</comment>
<gene>
    <name evidence="2" type="ORF">L2A60_13175</name>
</gene>
<accession>A0ABS9DY02</accession>
<sequence>MTIRTILRATIPALALTFAVGAVGTAHATSKKKKAETATSHATMSHAKLPGYKTEAAAKAACGMGGVVWHATGSKAFHGPKSKYFGKTKHGAYVCEKAALADHLHEAKN</sequence>
<organism evidence="2 3">
    <name type="scientific">Acidiphilium iwatense</name>
    <dbReference type="NCBI Taxonomy" id="768198"/>
    <lineage>
        <taxon>Bacteria</taxon>
        <taxon>Pseudomonadati</taxon>
        <taxon>Pseudomonadota</taxon>
        <taxon>Alphaproteobacteria</taxon>
        <taxon>Acetobacterales</taxon>
        <taxon>Acidocellaceae</taxon>
        <taxon>Acidiphilium</taxon>
    </lineage>
</organism>
<dbReference type="Proteomes" id="UP001521209">
    <property type="component" value="Unassembled WGS sequence"/>
</dbReference>
<proteinExistence type="predicted"/>
<keyword evidence="1" id="KW-0732">Signal</keyword>
<feature type="chain" id="PRO_5047058741" evidence="1">
    <location>
        <begin position="29"/>
        <end position="109"/>
    </location>
</feature>
<keyword evidence="3" id="KW-1185">Reference proteome</keyword>
<name>A0ABS9DY02_9PROT</name>
<evidence type="ECO:0000256" key="1">
    <source>
        <dbReference type="SAM" id="SignalP"/>
    </source>
</evidence>
<feature type="signal peptide" evidence="1">
    <location>
        <begin position="1"/>
        <end position="28"/>
    </location>
</feature>
<dbReference type="RefSeq" id="WP_235704881.1">
    <property type="nucleotide sequence ID" value="NZ_JAKGBZ010000027.1"/>
</dbReference>
<dbReference type="EMBL" id="JAKGBZ010000027">
    <property type="protein sequence ID" value="MCF3947629.1"/>
    <property type="molecule type" value="Genomic_DNA"/>
</dbReference>
<protein>
    <submittedName>
        <fullName evidence="2">Uncharacterized protein</fullName>
    </submittedName>
</protein>